<feature type="domain" description="VWFA" evidence="2">
    <location>
        <begin position="410"/>
        <end position="597"/>
    </location>
</feature>
<keyword evidence="1" id="KW-0812">Transmembrane</keyword>
<reference evidence="3" key="1">
    <citation type="submission" date="2021-01" db="EMBL/GenBank/DDBJ databases">
        <title>Whole genome shotgun sequence of Virgisporangium aurantiacum NBRC 16421.</title>
        <authorList>
            <person name="Komaki H."/>
            <person name="Tamura T."/>
        </authorList>
    </citation>
    <scope>NUCLEOTIDE SEQUENCE</scope>
    <source>
        <strain evidence="3">NBRC 16421</strain>
    </source>
</reference>
<dbReference type="PROSITE" id="PS50234">
    <property type="entry name" value="VWFA"/>
    <property type="match status" value="1"/>
</dbReference>
<dbReference type="Pfam" id="PF13519">
    <property type="entry name" value="VWA_2"/>
    <property type="match status" value="1"/>
</dbReference>
<dbReference type="Pfam" id="PF13531">
    <property type="entry name" value="SBP_bac_11"/>
    <property type="match status" value="1"/>
</dbReference>
<keyword evidence="1" id="KW-0472">Membrane</keyword>
<dbReference type="InterPro" id="IPR036465">
    <property type="entry name" value="vWFA_dom_sf"/>
</dbReference>
<keyword evidence="1" id="KW-1133">Transmembrane helix</keyword>
<evidence type="ECO:0000259" key="2">
    <source>
        <dbReference type="PROSITE" id="PS50234"/>
    </source>
</evidence>
<dbReference type="InterPro" id="IPR002035">
    <property type="entry name" value="VWF_A"/>
</dbReference>
<accession>A0A8J3Z6S2</accession>
<dbReference type="Proteomes" id="UP000612585">
    <property type="component" value="Unassembled WGS sequence"/>
</dbReference>
<dbReference type="SMART" id="SM00327">
    <property type="entry name" value="VWA"/>
    <property type="match status" value="1"/>
</dbReference>
<evidence type="ECO:0000313" key="3">
    <source>
        <dbReference type="EMBL" id="GIJ58534.1"/>
    </source>
</evidence>
<dbReference type="InterPro" id="IPR051266">
    <property type="entry name" value="CLCR"/>
</dbReference>
<organism evidence="3 4">
    <name type="scientific">Virgisporangium aurantiacum</name>
    <dbReference type="NCBI Taxonomy" id="175570"/>
    <lineage>
        <taxon>Bacteria</taxon>
        <taxon>Bacillati</taxon>
        <taxon>Actinomycetota</taxon>
        <taxon>Actinomycetes</taxon>
        <taxon>Micromonosporales</taxon>
        <taxon>Micromonosporaceae</taxon>
        <taxon>Virgisporangium</taxon>
    </lineage>
</organism>
<feature type="transmembrane region" description="Helical" evidence="1">
    <location>
        <begin position="12"/>
        <end position="31"/>
    </location>
</feature>
<name>A0A8J3Z6S2_9ACTN</name>
<proteinExistence type="predicted"/>
<gene>
    <name evidence="3" type="ORF">Vau01_060500</name>
</gene>
<dbReference type="AlphaFoldDB" id="A0A8J3Z6S2"/>
<sequence length="601" mass="64691">MGVGTGTRTRLPLVIAVIVGLVAVVVTYFVVVRRDPGPAGAAERAGCEAIEVSSSTEKADLMIDLARKYNASDELYGGKRCASVSVHRLTSGAAMDALVSGWDEQRDGAPAPQVWTPTSSLWLQLARHRESAKPQKTLPASTEKLPSIAQSPLVIAMPKPMAEAFGWPDREFGWSDVLALAADPQGWGRYGHPEWGRFSFGKDNPHRSTSGLAATVATYYAATGLSRELTQADLAQPAVTTFVRGVEAGVLHYTDDAVKFLANMAEADAKGAAMSYVSAVVHQEQLTYLYNKGNTTGDPKENGKPPTVPLIPMVPKDGTLMLDHPYVVLPSASDAQKEAAADFLAFLQKPEQQAAFAAMGFRDHEGKAGPELTKALQIPAGQKLSLIQAPVGEVLDRMLTGWDDLRKKARVLLVLDVSGSMKENAFGGVSKLEAAKKAAIASLDLLHPDDEVALWTFSGQKPNGESPYNERLPMSRLGDRKQQLTTLIRGLSAEGGTALYHTTRAADLYMRQRLDANRINAVVLLTDGRNEYPADNDKARLLRDLDGSALEDSVRIFGIAFGEEADLTTLQEIAKVSRAAAYDATDPSSVDKIFSSVLSNF</sequence>
<dbReference type="Gene3D" id="3.40.50.410">
    <property type="entry name" value="von Willebrand factor, type A domain"/>
    <property type="match status" value="1"/>
</dbReference>
<keyword evidence="4" id="KW-1185">Reference proteome</keyword>
<evidence type="ECO:0000256" key="1">
    <source>
        <dbReference type="SAM" id="Phobius"/>
    </source>
</evidence>
<dbReference type="PANTHER" id="PTHR10579:SF43">
    <property type="entry name" value="ZINC FINGER (C3HC4-TYPE RING FINGER) FAMILY PROTEIN"/>
    <property type="match status" value="1"/>
</dbReference>
<comment type="caution">
    <text evidence="3">The sequence shown here is derived from an EMBL/GenBank/DDBJ whole genome shotgun (WGS) entry which is preliminary data.</text>
</comment>
<evidence type="ECO:0000313" key="4">
    <source>
        <dbReference type="Proteomes" id="UP000612585"/>
    </source>
</evidence>
<dbReference type="PANTHER" id="PTHR10579">
    <property type="entry name" value="CALCIUM-ACTIVATED CHLORIDE CHANNEL REGULATOR"/>
    <property type="match status" value="1"/>
</dbReference>
<dbReference type="SUPFAM" id="SSF53850">
    <property type="entry name" value="Periplasmic binding protein-like II"/>
    <property type="match status" value="1"/>
</dbReference>
<dbReference type="EMBL" id="BOPG01000037">
    <property type="protein sequence ID" value="GIJ58534.1"/>
    <property type="molecule type" value="Genomic_DNA"/>
</dbReference>
<protein>
    <submittedName>
        <fullName evidence="3">VWA domain-containing protein</fullName>
    </submittedName>
</protein>
<dbReference type="SUPFAM" id="SSF53300">
    <property type="entry name" value="vWA-like"/>
    <property type="match status" value="1"/>
</dbReference>